<dbReference type="Proteomes" id="UP001314263">
    <property type="component" value="Unassembled WGS sequence"/>
</dbReference>
<protein>
    <recommendedName>
        <fullName evidence="2">Thioesterase domain-containing protein</fullName>
    </recommendedName>
</protein>
<evidence type="ECO:0000313" key="3">
    <source>
        <dbReference type="EMBL" id="CAK0781947.1"/>
    </source>
</evidence>
<dbReference type="InterPro" id="IPR001031">
    <property type="entry name" value="Thioesterase"/>
</dbReference>
<comment type="similarity">
    <text evidence="1">Belongs to the thioesterase family.</text>
</comment>
<reference evidence="3 4" key="1">
    <citation type="submission" date="2023-10" db="EMBL/GenBank/DDBJ databases">
        <authorList>
            <person name="Maclean D."/>
            <person name="Macfadyen A."/>
        </authorList>
    </citation>
    <scope>NUCLEOTIDE SEQUENCE [LARGE SCALE GENOMIC DNA]</scope>
</reference>
<evidence type="ECO:0000313" key="4">
    <source>
        <dbReference type="Proteomes" id="UP001314263"/>
    </source>
</evidence>
<comment type="caution">
    <text evidence="3">The sequence shown here is derived from an EMBL/GenBank/DDBJ whole genome shotgun (WGS) entry which is preliminary data.</text>
</comment>
<keyword evidence="4" id="KW-1185">Reference proteome</keyword>
<dbReference type="PANTHER" id="PTHR11487">
    <property type="entry name" value="THIOESTERASE"/>
    <property type="match status" value="1"/>
</dbReference>
<proteinExistence type="inferred from homology"/>
<gene>
    <name evidence="3" type="ORF">CVIRNUC_005513</name>
</gene>
<organism evidence="3 4">
    <name type="scientific">Coccomyxa viridis</name>
    <dbReference type="NCBI Taxonomy" id="1274662"/>
    <lineage>
        <taxon>Eukaryota</taxon>
        <taxon>Viridiplantae</taxon>
        <taxon>Chlorophyta</taxon>
        <taxon>core chlorophytes</taxon>
        <taxon>Trebouxiophyceae</taxon>
        <taxon>Trebouxiophyceae incertae sedis</taxon>
        <taxon>Coccomyxaceae</taxon>
        <taxon>Coccomyxa</taxon>
    </lineage>
</organism>
<evidence type="ECO:0000256" key="1">
    <source>
        <dbReference type="ARBA" id="ARBA00007169"/>
    </source>
</evidence>
<accession>A0AAV1I5G9</accession>
<dbReference type="InterPro" id="IPR029058">
    <property type="entry name" value="AB_hydrolase_fold"/>
</dbReference>
<dbReference type="EMBL" id="CAUYUE010000006">
    <property type="protein sequence ID" value="CAK0781947.1"/>
    <property type="molecule type" value="Genomic_DNA"/>
</dbReference>
<dbReference type="AlphaFoldDB" id="A0AAV1I5G9"/>
<evidence type="ECO:0000259" key="2">
    <source>
        <dbReference type="Pfam" id="PF00975"/>
    </source>
</evidence>
<dbReference type="PANTHER" id="PTHR11487:SF0">
    <property type="entry name" value="S-ACYL FATTY ACID SYNTHASE THIOESTERASE, MEDIUM CHAIN"/>
    <property type="match status" value="1"/>
</dbReference>
<dbReference type="Gene3D" id="3.40.50.1820">
    <property type="entry name" value="alpha/beta hydrolase"/>
    <property type="match status" value="1"/>
</dbReference>
<sequence>MHRWRVLCFPNAGSAEDMYSSEGTGSRRVASPLLEWCRRSMAECLAVQPPGRNMRMREQPITSCQHMAAALLPVVASRLCNTPYIVVAHSVGTWCAYEFLMLARDAGLPMPKHIFLSAMAAPDIPEDRRPWRRNKDLDEHSFIEECRGWDVNEVVFGPAMWPTYHSLMRADFTLFDEYKFQRAGEAPLDCPITAFYGSRDRRITQGMVEGWQRFTTSSFEVIEIGGHHLWPLDRQAKVSWLEHICQRLYNLETA</sequence>
<feature type="domain" description="Thioesterase" evidence="2">
    <location>
        <begin position="38"/>
        <end position="243"/>
    </location>
</feature>
<dbReference type="InterPro" id="IPR012223">
    <property type="entry name" value="TEII"/>
</dbReference>
<dbReference type="GO" id="GO:0008610">
    <property type="term" value="P:lipid biosynthetic process"/>
    <property type="evidence" value="ECO:0007669"/>
    <property type="project" value="TreeGrafter"/>
</dbReference>
<dbReference type="SUPFAM" id="SSF53474">
    <property type="entry name" value="alpha/beta-Hydrolases"/>
    <property type="match status" value="1"/>
</dbReference>
<name>A0AAV1I5G9_9CHLO</name>
<dbReference type="Pfam" id="PF00975">
    <property type="entry name" value="Thioesterase"/>
    <property type="match status" value="1"/>
</dbReference>